<dbReference type="InterPro" id="IPR012340">
    <property type="entry name" value="NA-bd_OB-fold"/>
</dbReference>
<accession>A0ABN2QPX8</accession>
<sequence>MRWRREDAASGDGEEDESSMTSDASPIGCVGVLLIGTRGEAGPGEALVKIRGGSETYLAYSETALPKGTHVLVIESRGARTVEVTEWTDPFKPATLPEDN</sequence>
<dbReference type="Gene3D" id="2.40.50.140">
    <property type="entry name" value="Nucleic acid-binding proteins"/>
    <property type="match status" value="1"/>
</dbReference>
<organism evidence="2 3">
    <name type="scientific">Amycolatopsis minnesotensis</name>
    <dbReference type="NCBI Taxonomy" id="337894"/>
    <lineage>
        <taxon>Bacteria</taxon>
        <taxon>Bacillati</taxon>
        <taxon>Actinomycetota</taxon>
        <taxon>Actinomycetes</taxon>
        <taxon>Pseudonocardiales</taxon>
        <taxon>Pseudonocardiaceae</taxon>
        <taxon>Amycolatopsis</taxon>
    </lineage>
</organism>
<comment type="caution">
    <text evidence="2">The sequence shown here is derived from an EMBL/GenBank/DDBJ whole genome shotgun (WGS) entry which is preliminary data.</text>
</comment>
<keyword evidence="3" id="KW-1185">Reference proteome</keyword>
<protein>
    <submittedName>
        <fullName evidence="2">Uncharacterized protein</fullName>
    </submittedName>
</protein>
<evidence type="ECO:0000256" key="1">
    <source>
        <dbReference type="SAM" id="MobiDB-lite"/>
    </source>
</evidence>
<evidence type="ECO:0000313" key="3">
    <source>
        <dbReference type="Proteomes" id="UP001501116"/>
    </source>
</evidence>
<proteinExistence type="predicted"/>
<reference evidence="2 3" key="1">
    <citation type="journal article" date="2019" name="Int. J. Syst. Evol. Microbiol.">
        <title>The Global Catalogue of Microorganisms (GCM) 10K type strain sequencing project: providing services to taxonomists for standard genome sequencing and annotation.</title>
        <authorList>
            <consortium name="The Broad Institute Genomics Platform"/>
            <consortium name="The Broad Institute Genome Sequencing Center for Infectious Disease"/>
            <person name="Wu L."/>
            <person name="Ma J."/>
        </authorList>
    </citation>
    <scope>NUCLEOTIDE SEQUENCE [LARGE SCALE GENOMIC DNA]</scope>
    <source>
        <strain evidence="2 3">JCM 14545</strain>
    </source>
</reference>
<dbReference type="EMBL" id="BAAANN010000009">
    <property type="protein sequence ID" value="GAA1956310.1"/>
    <property type="molecule type" value="Genomic_DNA"/>
</dbReference>
<feature type="region of interest" description="Disordered" evidence="1">
    <location>
        <begin position="1"/>
        <end position="25"/>
    </location>
</feature>
<dbReference type="Proteomes" id="UP001501116">
    <property type="component" value="Unassembled WGS sequence"/>
</dbReference>
<evidence type="ECO:0000313" key="2">
    <source>
        <dbReference type="EMBL" id="GAA1956310.1"/>
    </source>
</evidence>
<gene>
    <name evidence="2" type="ORF">GCM10009754_27750</name>
</gene>
<name>A0ABN2QPX8_9PSEU</name>